<gene>
    <name evidence="2" type="ORF">AVEN_140021_1</name>
    <name evidence="1" type="ORF">AVEN_267767_1</name>
</gene>
<evidence type="ECO:0000313" key="3">
    <source>
        <dbReference type="Proteomes" id="UP000499080"/>
    </source>
</evidence>
<proteinExistence type="predicted"/>
<name>A0A4Y2VML2_ARAVE</name>
<comment type="caution">
    <text evidence="2">The sequence shown here is derived from an EMBL/GenBank/DDBJ whole genome shotgun (WGS) entry which is preliminary data.</text>
</comment>
<reference evidence="2 3" key="1">
    <citation type="journal article" date="2019" name="Sci. Rep.">
        <title>Orb-weaving spider Araneus ventricosus genome elucidates the spidroin gene catalogue.</title>
        <authorList>
            <person name="Kono N."/>
            <person name="Nakamura H."/>
            <person name="Ohtoshi R."/>
            <person name="Moran D.A.P."/>
            <person name="Shinohara A."/>
            <person name="Yoshida Y."/>
            <person name="Fujiwara M."/>
            <person name="Mori M."/>
            <person name="Tomita M."/>
            <person name="Arakawa K."/>
        </authorList>
    </citation>
    <scope>NUCLEOTIDE SEQUENCE [LARGE SCALE GENOMIC DNA]</scope>
</reference>
<protein>
    <submittedName>
        <fullName evidence="2">Uncharacterized protein</fullName>
    </submittedName>
</protein>
<accession>A0A4Y2VML2</accession>
<dbReference type="AlphaFoldDB" id="A0A4Y2VML2"/>
<evidence type="ECO:0000313" key="2">
    <source>
        <dbReference type="EMBL" id="GBO26573.1"/>
    </source>
</evidence>
<keyword evidence="3" id="KW-1185">Reference proteome</keyword>
<evidence type="ECO:0000313" key="1">
    <source>
        <dbReference type="EMBL" id="GBO26490.1"/>
    </source>
</evidence>
<dbReference type="EMBL" id="BGPR01049502">
    <property type="protein sequence ID" value="GBO26490.1"/>
    <property type="molecule type" value="Genomic_DNA"/>
</dbReference>
<dbReference type="Proteomes" id="UP000499080">
    <property type="component" value="Unassembled WGS sequence"/>
</dbReference>
<organism evidence="2 3">
    <name type="scientific">Araneus ventricosus</name>
    <name type="common">Orbweaver spider</name>
    <name type="synonym">Epeira ventricosa</name>
    <dbReference type="NCBI Taxonomy" id="182803"/>
    <lineage>
        <taxon>Eukaryota</taxon>
        <taxon>Metazoa</taxon>
        <taxon>Ecdysozoa</taxon>
        <taxon>Arthropoda</taxon>
        <taxon>Chelicerata</taxon>
        <taxon>Arachnida</taxon>
        <taxon>Araneae</taxon>
        <taxon>Araneomorphae</taxon>
        <taxon>Entelegynae</taxon>
        <taxon>Araneoidea</taxon>
        <taxon>Araneidae</taxon>
        <taxon>Araneus</taxon>
    </lineage>
</organism>
<sequence>MIIRLLSGAHRWHVGYYCYFYSSNDTNRLVCTGPKAGLFREKHVAPLSSPHLRCPGVHLLRAAWWPAVDETQIKGLRVYKPSVSNSFGRNSGTSSHLMVQLQ</sequence>
<dbReference type="EMBL" id="BGPR01049584">
    <property type="protein sequence ID" value="GBO26573.1"/>
    <property type="molecule type" value="Genomic_DNA"/>
</dbReference>